<evidence type="ECO:0000256" key="6">
    <source>
        <dbReference type="ARBA" id="ARBA00022989"/>
    </source>
</evidence>
<organism evidence="10 11">
    <name type="scientific">Rohdeia mirabilis</name>
    <dbReference type="NCBI Taxonomy" id="2528008"/>
    <lineage>
        <taxon>Bacteria</taxon>
        <taxon>Pseudomonadati</taxon>
        <taxon>Planctomycetota</taxon>
        <taxon>Planctomycetia</taxon>
        <taxon>Planctomycetia incertae sedis</taxon>
        <taxon>Rohdeia</taxon>
    </lineage>
</organism>
<name>A0A518D0E2_9BACT</name>
<dbReference type="InterPro" id="IPR050297">
    <property type="entry name" value="LipidA_mod_glycosyltrf_83"/>
</dbReference>
<feature type="transmembrane region" description="Helical" evidence="8">
    <location>
        <begin position="303"/>
        <end position="322"/>
    </location>
</feature>
<dbReference type="EMBL" id="CP036290">
    <property type="protein sequence ID" value="QDU84936.1"/>
    <property type="molecule type" value="Genomic_DNA"/>
</dbReference>
<protein>
    <recommendedName>
        <fullName evidence="9">Glycosyltransferase RgtA/B/C/D-like domain-containing protein</fullName>
    </recommendedName>
</protein>
<evidence type="ECO:0000256" key="1">
    <source>
        <dbReference type="ARBA" id="ARBA00004651"/>
    </source>
</evidence>
<feature type="transmembrane region" description="Helical" evidence="8">
    <location>
        <begin position="89"/>
        <end position="108"/>
    </location>
</feature>
<dbReference type="RefSeq" id="WP_419185777.1">
    <property type="nucleotide sequence ID" value="NZ_CP036290.1"/>
</dbReference>
<dbReference type="PANTHER" id="PTHR33908">
    <property type="entry name" value="MANNOSYLTRANSFERASE YKCB-RELATED"/>
    <property type="match status" value="1"/>
</dbReference>
<sequence>MERSETEAGSIGGPASAHRADAGTRLVLAIALAVGLLRFVRLGEWGLWIDEAFTFADAVHPRDATNPLGYRLWAEWLAALGHHPNELELRLPAAVFGWLCVPALFFAARPLVGARAGSVAALLLAASSWHLYWSQCARFYTLAMLLTLVGAGLALRGFERGRALLVLLGLGVATVASTAHPSAALVLPGLVAAPLLARRGSPLRAEGTVRKVTLAALVAALGVGGWWALGVLDTWSRVKGRPNTAHLVLSSGFYLTPAIAVAALFGAFTALSDARARIALLISVFGWGAALVASTQMRTSAQYVFVLLPWAFVLAVAPLSTLRESRERLLGPAAKIAWVLVLVAPLLVASFLYLTVRNGERPAWREAFGVVAEQRRAGDLVMGMAAPVGQYYMAPGSTDLRALGALDYLNQYTYDGVLDAVHAGRRTWFVVQHERLSDWPNDGRRDELLRILREDCRLVADFPLQVESRDLGVQVFVRE</sequence>
<feature type="transmembrane region" description="Helical" evidence="8">
    <location>
        <begin position="22"/>
        <end position="40"/>
    </location>
</feature>
<evidence type="ECO:0000256" key="5">
    <source>
        <dbReference type="ARBA" id="ARBA00022692"/>
    </source>
</evidence>
<dbReference type="InterPro" id="IPR038731">
    <property type="entry name" value="RgtA/B/C-like"/>
</dbReference>
<keyword evidence="3" id="KW-0328">Glycosyltransferase</keyword>
<dbReference type="AlphaFoldDB" id="A0A518D0E2"/>
<feature type="transmembrane region" description="Helical" evidence="8">
    <location>
        <begin position="278"/>
        <end position="297"/>
    </location>
</feature>
<evidence type="ECO:0000313" key="10">
    <source>
        <dbReference type="EMBL" id="QDU84936.1"/>
    </source>
</evidence>
<dbReference type="GO" id="GO:0016763">
    <property type="term" value="F:pentosyltransferase activity"/>
    <property type="evidence" value="ECO:0007669"/>
    <property type="project" value="TreeGrafter"/>
</dbReference>
<feature type="transmembrane region" description="Helical" evidence="8">
    <location>
        <begin position="114"/>
        <end position="132"/>
    </location>
</feature>
<evidence type="ECO:0000256" key="3">
    <source>
        <dbReference type="ARBA" id="ARBA00022676"/>
    </source>
</evidence>
<proteinExistence type="predicted"/>
<feature type="transmembrane region" description="Helical" evidence="8">
    <location>
        <begin position="164"/>
        <end position="191"/>
    </location>
</feature>
<evidence type="ECO:0000256" key="7">
    <source>
        <dbReference type="ARBA" id="ARBA00023136"/>
    </source>
</evidence>
<gene>
    <name evidence="10" type="ORF">Pla163_20560</name>
</gene>
<evidence type="ECO:0000256" key="2">
    <source>
        <dbReference type="ARBA" id="ARBA00022475"/>
    </source>
</evidence>
<comment type="subcellular location">
    <subcellularLocation>
        <location evidence="1">Cell membrane</location>
        <topology evidence="1">Multi-pass membrane protein</topology>
    </subcellularLocation>
</comment>
<keyword evidence="5 8" id="KW-0812">Transmembrane</keyword>
<feature type="domain" description="Glycosyltransferase RgtA/B/C/D-like" evidence="9">
    <location>
        <begin position="74"/>
        <end position="221"/>
    </location>
</feature>
<keyword evidence="4" id="KW-0808">Transferase</keyword>
<accession>A0A518D0E2</accession>
<feature type="transmembrane region" description="Helical" evidence="8">
    <location>
        <begin position="212"/>
        <end position="232"/>
    </location>
</feature>
<evidence type="ECO:0000259" key="9">
    <source>
        <dbReference type="Pfam" id="PF13231"/>
    </source>
</evidence>
<feature type="transmembrane region" description="Helical" evidence="8">
    <location>
        <begin position="334"/>
        <end position="356"/>
    </location>
</feature>
<reference evidence="10 11" key="1">
    <citation type="submission" date="2019-02" db="EMBL/GenBank/DDBJ databases">
        <title>Deep-cultivation of Planctomycetes and their phenomic and genomic characterization uncovers novel biology.</title>
        <authorList>
            <person name="Wiegand S."/>
            <person name="Jogler M."/>
            <person name="Boedeker C."/>
            <person name="Pinto D."/>
            <person name="Vollmers J."/>
            <person name="Rivas-Marin E."/>
            <person name="Kohn T."/>
            <person name="Peeters S.H."/>
            <person name="Heuer A."/>
            <person name="Rast P."/>
            <person name="Oberbeckmann S."/>
            <person name="Bunk B."/>
            <person name="Jeske O."/>
            <person name="Meyerdierks A."/>
            <person name="Storesund J.E."/>
            <person name="Kallscheuer N."/>
            <person name="Luecker S."/>
            <person name="Lage O.M."/>
            <person name="Pohl T."/>
            <person name="Merkel B.J."/>
            <person name="Hornburger P."/>
            <person name="Mueller R.-W."/>
            <person name="Bruemmer F."/>
            <person name="Labrenz M."/>
            <person name="Spormann A.M."/>
            <person name="Op den Camp H."/>
            <person name="Overmann J."/>
            <person name="Amann R."/>
            <person name="Jetten M.S.M."/>
            <person name="Mascher T."/>
            <person name="Medema M.H."/>
            <person name="Devos D.P."/>
            <person name="Kaster A.-K."/>
            <person name="Ovreas L."/>
            <person name="Rohde M."/>
            <person name="Galperin M.Y."/>
            <person name="Jogler C."/>
        </authorList>
    </citation>
    <scope>NUCLEOTIDE SEQUENCE [LARGE SCALE GENOMIC DNA]</scope>
    <source>
        <strain evidence="10 11">Pla163</strain>
    </source>
</reference>
<dbReference type="Pfam" id="PF13231">
    <property type="entry name" value="PMT_2"/>
    <property type="match status" value="1"/>
</dbReference>
<dbReference type="PANTHER" id="PTHR33908:SF11">
    <property type="entry name" value="MEMBRANE PROTEIN"/>
    <property type="match status" value="1"/>
</dbReference>
<evidence type="ECO:0000256" key="8">
    <source>
        <dbReference type="SAM" id="Phobius"/>
    </source>
</evidence>
<keyword evidence="11" id="KW-1185">Reference proteome</keyword>
<evidence type="ECO:0000313" key="11">
    <source>
        <dbReference type="Proteomes" id="UP000319342"/>
    </source>
</evidence>
<keyword evidence="6 8" id="KW-1133">Transmembrane helix</keyword>
<evidence type="ECO:0000256" key="4">
    <source>
        <dbReference type="ARBA" id="ARBA00022679"/>
    </source>
</evidence>
<dbReference type="Proteomes" id="UP000319342">
    <property type="component" value="Chromosome"/>
</dbReference>
<feature type="transmembrane region" description="Helical" evidence="8">
    <location>
        <begin position="139"/>
        <end position="158"/>
    </location>
</feature>
<keyword evidence="2" id="KW-1003">Cell membrane</keyword>
<keyword evidence="7 8" id="KW-0472">Membrane</keyword>
<dbReference type="GO" id="GO:0009103">
    <property type="term" value="P:lipopolysaccharide biosynthetic process"/>
    <property type="evidence" value="ECO:0007669"/>
    <property type="project" value="UniProtKB-ARBA"/>
</dbReference>
<dbReference type="GO" id="GO:0005886">
    <property type="term" value="C:plasma membrane"/>
    <property type="evidence" value="ECO:0007669"/>
    <property type="project" value="UniProtKB-SubCell"/>
</dbReference>
<feature type="transmembrane region" description="Helical" evidence="8">
    <location>
        <begin position="252"/>
        <end position="271"/>
    </location>
</feature>